<evidence type="ECO:0000313" key="3">
    <source>
        <dbReference type="Proteomes" id="UP000093902"/>
    </source>
</evidence>
<name>A0A1A0QL33_MYCPR</name>
<dbReference type="PANTHER" id="PTHR11803">
    <property type="entry name" value="2-IMINOBUTANOATE/2-IMINOPROPANOATE DEAMINASE RIDA"/>
    <property type="match status" value="1"/>
</dbReference>
<sequence length="133" mass="13993">MAIELVRGSRLFAGVPYAYAAITPGNGMIFTAGACPLDDRGQVVAPGDIAAQARQVMGNLRITLQECGAQLRDVVKTTIYVASGQRDDLAAAWGEVVSDFADHRPPSTLLGVAVLGYPDQLVEIEAIAVLPVK</sequence>
<dbReference type="OrthoDB" id="3212792at2"/>
<organism evidence="2 3">
    <name type="scientific">Mycolicibacterium peregrinum</name>
    <name type="common">Mycobacterium peregrinum</name>
    <dbReference type="NCBI Taxonomy" id="43304"/>
    <lineage>
        <taxon>Bacteria</taxon>
        <taxon>Bacillati</taxon>
        <taxon>Actinomycetota</taxon>
        <taxon>Actinomycetes</taxon>
        <taxon>Mycobacteriales</taxon>
        <taxon>Mycobacteriaceae</taxon>
        <taxon>Mycolicibacterium</taxon>
    </lineage>
</organism>
<dbReference type="InterPro" id="IPR006175">
    <property type="entry name" value="YjgF/YER057c/UK114"/>
</dbReference>
<dbReference type="Gene3D" id="3.30.1330.40">
    <property type="entry name" value="RutC-like"/>
    <property type="match status" value="1"/>
</dbReference>
<dbReference type="Proteomes" id="UP000093902">
    <property type="component" value="Unassembled WGS sequence"/>
</dbReference>
<dbReference type="PROSITE" id="PS51257">
    <property type="entry name" value="PROKAR_LIPOPROTEIN"/>
    <property type="match status" value="1"/>
</dbReference>
<dbReference type="RefSeq" id="WP_064937040.1">
    <property type="nucleotide sequence ID" value="NZ_LZSO01000048.1"/>
</dbReference>
<proteinExistence type="inferred from homology"/>
<gene>
    <name evidence="2" type="ORF">A5792_04650</name>
</gene>
<evidence type="ECO:0000313" key="2">
    <source>
        <dbReference type="EMBL" id="OBB22842.1"/>
    </source>
</evidence>
<dbReference type="SUPFAM" id="SSF55298">
    <property type="entry name" value="YjgF-like"/>
    <property type="match status" value="1"/>
</dbReference>
<dbReference type="GO" id="GO:0019239">
    <property type="term" value="F:deaminase activity"/>
    <property type="evidence" value="ECO:0007669"/>
    <property type="project" value="TreeGrafter"/>
</dbReference>
<comment type="similarity">
    <text evidence="1">Belongs to the RutC family.</text>
</comment>
<reference evidence="3" key="1">
    <citation type="submission" date="2016-06" db="EMBL/GenBank/DDBJ databases">
        <authorList>
            <person name="Sutton G."/>
            <person name="Brinkac L."/>
            <person name="Sanka R."/>
            <person name="Adams M."/>
            <person name="Lau E."/>
            <person name="Mehaffy C."/>
            <person name="Tameris M."/>
            <person name="Hatherill M."/>
            <person name="Hanekom W."/>
            <person name="Mahomed H."/>
            <person name="Mcshane H."/>
        </authorList>
    </citation>
    <scope>NUCLEOTIDE SEQUENCE [LARGE SCALE GENOMIC DNA]</scope>
    <source>
        <strain evidence="3">852002-51209_SCH5440388</strain>
    </source>
</reference>
<evidence type="ECO:0000256" key="1">
    <source>
        <dbReference type="ARBA" id="ARBA00010552"/>
    </source>
</evidence>
<dbReference type="EMBL" id="LZSO01000048">
    <property type="protein sequence ID" value="OBB22842.1"/>
    <property type="molecule type" value="Genomic_DNA"/>
</dbReference>
<comment type="caution">
    <text evidence="2">The sequence shown here is derived from an EMBL/GenBank/DDBJ whole genome shotgun (WGS) entry which is preliminary data.</text>
</comment>
<dbReference type="GO" id="GO:0005829">
    <property type="term" value="C:cytosol"/>
    <property type="evidence" value="ECO:0007669"/>
    <property type="project" value="TreeGrafter"/>
</dbReference>
<dbReference type="PANTHER" id="PTHR11803:SF58">
    <property type="entry name" value="PROTEIN HMF1-RELATED"/>
    <property type="match status" value="1"/>
</dbReference>
<dbReference type="STRING" id="43304.GCA_001403655_01298"/>
<dbReference type="CDD" id="cd00448">
    <property type="entry name" value="YjgF_YER057c_UK114_family"/>
    <property type="match status" value="1"/>
</dbReference>
<dbReference type="InterPro" id="IPR035959">
    <property type="entry name" value="RutC-like_sf"/>
</dbReference>
<dbReference type="Pfam" id="PF01042">
    <property type="entry name" value="Ribonuc_L-PSP"/>
    <property type="match status" value="1"/>
</dbReference>
<protein>
    <submittedName>
        <fullName evidence="2">Enamine deaminase RidA</fullName>
    </submittedName>
</protein>
<accession>A0A1A0QL33</accession>
<dbReference type="AlphaFoldDB" id="A0A1A0QL33"/>